<dbReference type="GO" id="GO:0042144">
    <property type="term" value="P:vacuole fusion, non-autophagic"/>
    <property type="evidence" value="ECO:0007669"/>
    <property type="project" value="TreeGrafter"/>
</dbReference>
<dbReference type="SUPFAM" id="SSF69322">
    <property type="entry name" value="Tricorn protease domain 2"/>
    <property type="match status" value="1"/>
</dbReference>
<dbReference type="PANTHER" id="PTHR12811">
    <property type="entry name" value="VACUOLAR PROTEIN SORTING VPS16"/>
    <property type="match status" value="1"/>
</dbReference>
<feature type="domain" description="Vps16 C-terminal" evidence="3">
    <location>
        <begin position="485"/>
        <end position="783"/>
    </location>
</feature>
<sequence length="788" mass="88500">MANPTLSWERVGKRFYRTFEGYHMQWAVHVAESHLAVAPCGGAIAVWDRTDVIRAGVARRAQIAIYSGSGRLLATMPWDLGQITGASWSVNDELMVLAQSGVARKYTDFAGNFVQLRLPEPVTHVQWLPDGFVAQSEEKWTLVTDFSSASFLQIDLPTQVLDWVAVPADPSSGRDHAVIATAESAILYTFEQKQHPLSIEPLLSLKLSPDNMWLMGQRDGQIYIYGTDTFHEEYRFDAFHNPATWVGVAAVAALEEEDSLSVLDLNSQERLTLEFENAVSIYSEVDGLRVFSDYSHDFFAPVPDVVTETFRLGSRAPSAILLNCIDLLEKKSPQANENLSVIGISALPGAVDACCVAAAAELDPRWQKKLLRAASFGKSALNLYDSTLYLDVMEKLRIANTLRSEKVGMLVTVHQMDMLGPAKVLRRLQALQCYGEAIAVARVLKCPVETVYIAWACHQIQSNVDLEDAELEQLLAATLDNVLGISYVEIAQNAFDEGRPKLARTLIDREPQAQRRVKILLRLHEHERALQVSVDSGNVDLLFYTVLSLASNAEVSLPQFYRLLGDKRTAIEAYKRLCTLQPNAKETVHKFLYQMDLVVDDINLSFTEACVEPEIEPKHMQLVTVQKRFAELKQTHFESQATAEFVALLALQKQLESEFEMPFANLSASDTVVALLNISQTNRAQKVANKFHISDKQFWWLRLRSLVSRREWTDLLEFAKSKKSPIGYLPFYEQTLQAGNLEAAGAYVDMCTNVDYKERVQMYLKTNQRDKAIELARKLKDESLVPGL</sequence>
<dbReference type="Pfam" id="PF04841">
    <property type="entry name" value="Vps16_N"/>
    <property type="match status" value="1"/>
</dbReference>
<dbReference type="EMBL" id="NDIQ01000001">
    <property type="protein sequence ID" value="PRT53050.1"/>
    <property type="molecule type" value="Genomic_DNA"/>
</dbReference>
<keyword evidence="2" id="KW-0813">Transport</keyword>
<dbReference type="InterPro" id="IPR038132">
    <property type="entry name" value="Vps16_C_sf"/>
</dbReference>
<dbReference type="GO" id="GO:0003779">
    <property type="term" value="F:actin binding"/>
    <property type="evidence" value="ECO:0007669"/>
    <property type="project" value="TreeGrafter"/>
</dbReference>
<dbReference type="GeneID" id="36514419"/>
<feature type="domain" description="Vps16 N-terminal" evidence="4">
    <location>
        <begin position="4"/>
        <end position="385"/>
    </location>
</feature>
<dbReference type="GO" id="GO:0005768">
    <property type="term" value="C:endosome"/>
    <property type="evidence" value="ECO:0007669"/>
    <property type="project" value="TreeGrafter"/>
</dbReference>
<dbReference type="Gene3D" id="2.130.10.10">
    <property type="entry name" value="YVTN repeat-like/Quinoprotein amine dehydrogenase"/>
    <property type="match status" value="1"/>
</dbReference>
<dbReference type="InterPro" id="IPR006926">
    <property type="entry name" value="Vps16_N"/>
</dbReference>
<dbReference type="STRING" id="45607.A0A2T0FDK5"/>
<gene>
    <name evidence="5" type="ORF">B9G98_00670</name>
</gene>
<dbReference type="Proteomes" id="UP000238350">
    <property type="component" value="Unassembled WGS sequence"/>
</dbReference>
<organism evidence="5 6">
    <name type="scientific">Wickerhamiella sorbophila</name>
    <dbReference type="NCBI Taxonomy" id="45607"/>
    <lineage>
        <taxon>Eukaryota</taxon>
        <taxon>Fungi</taxon>
        <taxon>Dikarya</taxon>
        <taxon>Ascomycota</taxon>
        <taxon>Saccharomycotina</taxon>
        <taxon>Dipodascomycetes</taxon>
        <taxon>Dipodascales</taxon>
        <taxon>Trichomonascaceae</taxon>
        <taxon>Wickerhamiella</taxon>
    </lineage>
</organism>
<evidence type="ECO:0000259" key="4">
    <source>
        <dbReference type="Pfam" id="PF04841"/>
    </source>
</evidence>
<comment type="function">
    <text evidence="2">Essential for vacuolar protein sorting. Required for vacuole biogenesis, stability and to maintain vacuole morphology.</text>
</comment>
<evidence type="ECO:0000259" key="3">
    <source>
        <dbReference type="Pfam" id="PF04840"/>
    </source>
</evidence>
<evidence type="ECO:0000313" key="6">
    <source>
        <dbReference type="Proteomes" id="UP000238350"/>
    </source>
</evidence>
<evidence type="ECO:0000256" key="2">
    <source>
        <dbReference type="PIRNR" id="PIRNR007949"/>
    </source>
</evidence>
<keyword evidence="6" id="KW-1185">Reference proteome</keyword>
<dbReference type="PANTHER" id="PTHR12811:SF0">
    <property type="entry name" value="VACUOLAR PROTEIN SORTING-ASSOCIATED PROTEIN 16 HOMOLOG"/>
    <property type="match status" value="1"/>
</dbReference>
<comment type="similarity">
    <text evidence="1 2">Belongs to the VPS16 family.</text>
</comment>
<dbReference type="AlphaFoldDB" id="A0A2T0FDK5"/>
<dbReference type="Pfam" id="PF04840">
    <property type="entry name" value="Vps16_C"/>
    <property type="match status" value="1"/>
</dbReference>
<evidence type="ECO:0000313" key="5">
    <source>
        <dbReference type="EMBL" id="PRT53050.1"/>
    </source>
</evidence>
<dbReference type="OrthoDB" id="1792at2759"/>
<comment type="caution">
    <text evidence="5">The sequence shown here is derived from an EMBL/GenBank/DDBJ whole genome shotgun (WGS) entry which is preliminary data.</text>
</comment>
<protein>
    <recommendedName>
        <fullName evidence="2">Probable vacuolar protein sorting-associated protein 16 homolog</fullName>
    </recommendedName>
</protein>
<reference evidence="5 6" key="1">
    <citation type="submission" date="2017-04" db="EMBL/GenBank/DDBJ databases">
        <title>Genome sequencing of [Candida] sorbophila.</title>
        <authorList>
            <person name="Ahn J.O."/>
        </authorList>
    </citation>
    <scope>NUCLEOTIDE SEQUENCE [LARGE SCALE GENOMIC DNA]</scope>
    <source>
        <strain evidence="5 6">DS02</strain>
    </source>
</reference>
<dbReference type="GO" id="GO:0016197">
    <property type="term" value="P:endosomal transport"/>
    <property type="evidence" value="ECO:0007669"/>
    <property type="project" value="TreeGrafter"/>
</dbReference>
<dbReference type="GO" id="GO:0006886">
    <property type="term" value="P:intracellular protein transport"/>
    <property type="evidence" value="ECO:0007669"/>
    <property type="project" value="InterPro"/>
</dbReference>
<dbReference type="InterPro" id="IPR006925">
    <property type="entry name" value="Vps16_C"/>
</dbReference>
<dbReference type="RefSeq" id="XP_024662996.1">
    <property type="nucleotide sequence ID" value="XM_024807228.1"/>
</dbReference>
<accession>A0A2T0FDK5</accession>
<dbReference type="Gene3D" id="1.10.150.780">
    <property type="entry name" value="Vps16, C-terminal region"/>
    <property type="match status" value="1"/>
</dbReference>
<dbReference type="InterPro" id="IPR015943">
    <property type="entry name" value="WD40/YVTN_repeat-like_dom_sf"/>
</dbReference>
<keyword evidence="2" id="KW-0653">Protein transport</keyword>
<evidence type="ECO:0000256" key="1">
    <source>
        <dbReference type="ARBA" id="ARBA00009250"/>
    </source>
</evidence>
<dbReference type="PIRSF" id="PIRSF007949">
    <property type="entry name" value="VPS16"/>
    <property type="match status" value="1"/>
</dbReference>
<name>A0A2T0FDK5_9ASCO</name>
<dbReference type="GO" id="GO:0030897">
    <property type="term" value="C:HOPS complex"/>
    <property type="evidence" value="ECO:0007669"/>
    <property type="project" value="TreeGrafter"/>
</dbReference>
<proteinExistence type="inferred from homology"/>
<dbReference type="InterPro" id="IPR016534">
    <property type="entry name" value="VPS16"/>
</dbReference>